<accession>A0ABY1QIC3</accession>
<dbReference type="EMBL" id="FXUI01000005">
    <property type="protein sequence ID" value="SMP70201.1"/>
    <property type="molecule type" value="Genomic_DNA"/>
</dbReference>
<dbReference type="InterPro" id="IPR037066">
    <property type="entry name" value="Plug_dom_sf"/>
</dbReference>
<dbReference type="InterPro" id="IPR039426">
    <property type="entry name" value="TonB-dep_rcpt-like"/>
</dbReference>
<dbReference type="Pfam" id="PF00593">
    <property type="entry name" value="TonB_dep_Rec_b-barrel"/>
    <property type="match status" value="1"/>
</dbReference>
<evidence type="ECO:0000256" key="11">
    <source>
        <dbReference type="RuleBase" id="RU003357"/>
    </source>
</evidence>
<comment type="similarity">
    <text evidence="10 11">Belongs to the TonB-dependent receptor family.</text>
</comment>
<dbReference type="InterPro" id="IPR036942">
    <property type="entry name" value="Beta-barrel_TonB_sf"/>
</dbReference>
<evidence type="ECO:0000256" key="10">
    <source>
        <dbReference type="PROSITE-ProRule" id="PRU01360"/>
    </source>
</evidence>
<dbReference type="SUPFAM" id="SSF56935">
    <property type="entry name" value="Porins"/>
    <property type="match status" value="1"/>
</dbReference>
<keyword evidence="9 10" id="KW-0998">Cell outer membrane</keyword>
<reference evidence="14 15" key="1">
    <citation type="submission" date="2017-05" db="EMBL/GenBank/DDBJ databases">
        <authorList>
            <person name="Varghese N."/>
            <person name="Submissions S."/>
        </authorList>
    </citation>
    <scope>NUCLEOTIDE SEQUENCE [LARGE SCALE GENOMIC DNA]</scope>
    <source>
        <strain evidence="14 15">SM16</strain>
    </source>
</reference>
<protein>
    <submittedName>
        <fullName evidence="14">Outer membrane cobalamin receptor protein</fullName>
    </submittedName>
</protein>
<evidence type="ECO:0000256" key="2">
    <source>
        <dbReference type="ARBA" id="ARBA00022448"/>
    </source>
</evidence>
<dbReference type="Gene3D" id="2.170.130.10">
    <property type="entry name" value="TonB-dependent receptor, plug domain"/>
    <property type="match status" value="1"/>
</dbReference>
<dbReference type="Pfam" id="PF07715">
    <property type="entry name" value="Plug"/>
    <property type="match status" value="1"/>
</dbReference>
<dbReference type="InterPro" id="IPR012910">
    <property type="entry name" value="Plug_dom"/>
</dbReference>
<gene>
    <name evidence="14" type="ORF">SAMN06296065_105272</name>
</gene>
<evidence type="ECO:0000256" key="7">
    <source>
        <dbReference type="ARBA" id="ARBA00023136"/>
    </source>
</evidence>
<proteinExistence type="inferred from homology"/>
<keyword evidence="2 10" id="KW-0813">Transport</keyword>
<evidence type="ECO:0000313" key="15">
    <source>
        <dbReference type="Proteomes" id="UP001157910"/>
    </source>
</evidence>
<evidence type="ECO:0000313" key="14">
    <source>
        <dbReference type="EMBL" id="SMP70201.1"/>
    </source>
</evidence>
<dbReference type="PANTHER" id="PTHR30069:SF29">
    <property type="entry name" value="HEMOGLOBIN AND HEMOGLOBIN-HAPTOGLOBIN-BINDING PROTEIN 1-RELATED"/>
    <property type="match status" value="1"/>
</dbReference>
<evidence type="ECO:0000259" key="12">
    <source>
        <dbReference type="Pfam" id="PF00593"/>
    </source>
</evidence>
<organism evidence="14 15">
    <name type="scientific">Novosphingobium panipatense</name>
    <dbReference type="NCBI Taxonomy" id="428991"/>
    <lineage>
        <taxon>Bacteria</taxon>
        <taxon>Pseudomonadati</taxon>
        <taxon>Pseudomonadota</taxon>
        <taxon>Alphaproteobacteria</taxon>
        <taxon>Sphingomonadales</taxon>
        <taxon>Sphingomonadaceae</taxon>
        <taxon>Novosphingobium</taxon>
    </lineage>
</organism>
<comment type="subcellular location">
    <subcellularLocation>
        <location evidence="1 10">Cell outer membrane</location>
        <topology evidence="1 10">Multi-pass membrane protein</topology>
    </subcellularLocation>
</comment>
<evidence type="ECO:0000256" key="1">
    <source>
        <dbReference type="ARBA" id="ARBA00004571"/>
    </source>
</evidence>
<evidence type="ECO:0000256" key="8">
    <source>
        <dbReference type="ARBA" id="ARBA00023170"/>
    </source>
</evidence>
<keyword evidence="7 10" id="KW-0472">Membrane</keyword>
<dbReference type="PANTHER" id="PTHR30069">
    <property type="entry name" value="TONB-DEPENDENT OUTER MEMBRANE RECEPTOR"/>
    <property type="match status" value="1"/>
</dbReference>
<keyword evidence="8 14" id="KW-0675">Receptor</keyword>
<name>A0ABY1QIC3_9SPHN</name>
<evidence type="ECO:0000256" key="9">
    <source>
        <dbReference type="ARBA" id="ARBA00023237"/>
    </source>
</evidence>
<sequence>MRVWLGHVPAALPAALPQAGPTAAALLFAPAGKFEITTMRYLTATAFLALAPAAHAADEADAPPREPIVVTGTGLSEGPATPAYDVQRIEREALVSSASGRIEDVLSSVAGFQQFRRSDSRASNPSNQGVTLRALGGNASSRAQVLLDGVPVGNPFFGYIPLSALSPDRLSAVRVTRGGGMGAFGSGAVSGTIELESAGPDELAVIGGQALVNDRGETQASATLAPRLGQGFVVAGVQWDRGKGFWTTPEDQRVPASARARYESWSASLRAVAPLTDTVEVQASGLAYDDHRTLRFHGADSTSSGQQGSLRLVGRGDWQFDVLGFVQAQDFSNVVISATSYRKTLDQAKTPTLAVGGKAEVRPPIGPDHVLRIGTDIKLSRGNLVEMPYNAGTGARTAFRRAGGRQSDLGIYVEDDWTVGRLVLTAGGRLDRWTIRDGYYHELAASGAVAQDTRFADRDGWSGNARGGVVWNASSAVSLRAAAYTGLRLPTLNELYRPFVVFPITTRANADLKPERLRGFEAGVDLRPVPEWQLSLTAFDNRLKDAVANVTLDATTRERQNVDAIHARGLEASTEIRLGQVDLSGSLSWTDAEVKARGVQSALDGLRPAQVPKLAASATLAWTPVEDWRLAATLRHTGAQFEDDLETDVLPAATTLDLYAQVPVTGFAWLVLRAENLTDETIVTRNAGGSLDLGQPRTLWAGLRLGLR</sequence>
<dbReference type="PROSITE" id="PS52016">
    <property type="entry name" value="TONB_DEPENDENT_REC_3"/>
    <property type="match status" value="1"/>
</dbReference>
<feature type="domain" description="TonB-dependent receptor plug" evidence="13">
    <location>
        <begin position="84"/>
        <end position="192"/>
    </location>
</feature>
<keyword evidence="15" id="KW-1185">Reference proteome</keyword>
<keyword evidence="3 10" id="KW-1134">Transmembrane beta strand</keyword>
<evidence type="ECO:0000256" key="5">
    <source>
        <dbReference type="ARBA" id="ARBA00022729"/>
    </source>
</evidence>
<evidence type="ECO:0000259" key="13">
    <source>
        <dbReference type="Pfam" id="PF07715"/>
    </source>
</evidence>
<evidence type="ECO:0000256" key="6">
    <source>
        <dbReference type="ARBA" id="ARBA00023077"/>
    </source>
</evidence>
<feature type="domain" description="TonB-dependent receptor-like beta-barrel" evidence="12">
    <location>
        <begin position="259"/>
        <end position="665"/>
    </location>
</feature>
<keyword evidence="4 10" id="KW-0812">Transmembrane</keyword>
<comment type="caution">
    <text evidence="14">The sequence shown here is derived from an EMBL/GenBank/DDBJ whole genome shotgun (WGS) entry which is preliminary data.</text>
</comment>
<dbReference type="Gene3D" id="2.40.170.20">
    <property type="entry name" value="TonB-dependent receptor, beta-barrel domain"/>
    <property type="match status" value="1"/>
</dbReference>
<keyword evidence="6 11" id="KW-0798">TonB box</keyword>
<evidence type="ECO:0000256" key="4">
    <source>
        <dbReference type="ARBA" id="ARBA00022692"/>
    </source>
</evidence>
<dbReference type="Proteomes" id="UP001157910">
    <property type="component" value="Unassembled WGS sequence"/>
</dbReference>
<dbReference type="InterPro" id="IPR000531">
    <property type="entry name" value="Beta-barrel_TonB"/>
</dbReference>
<keyword evidence="5" id="KW-0732">Signal</keyword>
<evidence type="ECO:0000256" key="3">
    <source>
        <dbReference type="ARBA" id="ARBA00022452"/>
    </source>
</evidence>